<comment type="subcellular location">
    <subcellularLocation>
        <location evidence="1">Cell membrane</location>
        <topology evidence="1">Multi-pass membrane protein</topology>
    </subcellularLocation>
</comment>
<evidence type="ECO:0000313" key="9">
    <source>
        <dbReference type="Proteomes" id="UP001055658"/>
    </source>
</evidence>
<comment type="similarity">
    <text evidence="2">Belongs to the DoxX family.</text>
</comment>
<organism evidence="8 9">
    <name type="scientific">Microbulbifer variabilis</name>
    <dbReference type="NCBI Taxonomy" id="266805"/>
    <lineage>
        <taxon>Bacteria</taxon>
        <taxon>Pseudomonadati</taxon>
        <taxon>Pseudomonadota</taxon>
        <taxon>Gammaproteobacteria</taxon>
        <taxon>Cellvibrionales</taxon>
        <taxon>Microbulbiferaceae</taxon>
        <taxon>Microbulbifer</taxon>
    </lineage>
</organism>
<dbReference type="Proteomes" id="UP001055658">
    <property type="component" value="Chromosome"/>
</dbReference>
<evidence type="ECO:0000256" key="4">
    <source>
        <dbReference type="ARBA" id="ARBA00022692"/>
    </source>
</evidence>
<sequence>MQKLMEKPYRNPADLQLALIRIYIGLNFTHHFAEKFGLLGAKTYEEVVQYFTAIGFSSIMVVISGLCAFAAFIGFTFGLFTRFAAIGTSLYLLIALFSGHHYLAGFSWADHTSGIIINGVEQTVYGGWEYPLFWSFICLSFVLTGGRKWSLDAHLRKCSSAIIRFLSQ</sequence>
<reference evidence="8" key="1">
    <citation type="submission" date="2022-02" db="EMBL/GenBank/DDBJ databases">
        <title>Coral-associated bacteria.</title>
        <authorList>
            <person name="Tang K."/>
            <person name="Wang X."/>
        </authorList>
    </citation>
    <scope>NUCLEOTIDE SEQUENCE</scope>
    <source>
        <strain evidence="8">SCSIO 43006</strain>
    </source>
</reference>
<evidence type="ECO:0000256" key="2">
    <source>
        <dbReference type="ARBA" id="ARBA00006679"/>
    </source>
</evidence>
<dbReference type="RefSeq" id="WP_252085064.1">
    <property type="nucleotide sequence ID" value="NZ_CP092418.1"/>
</dbReference>
<feature type="transmembrane region" description="Helical" evidence="7">
    <location>
        <begin position="128"/>
        <end position="146"/>
    </location>
</feature>
<gene>
    <name evidence="8" type="ORF">MJO52_06130</name>
</gene>
<keyword evidence="5 7" id="KW-1133">Transmembrane helix</keyword>
<keyword evidence="3" id="KW-1003">Cell membrane</keyword>
<evidence type="ECO:0000313" key="8">
    <source>
        <dbReference type="EMBL" id="USD22710.1"/>
    </source>
</evidence>
<protein>
    <submittedName>
        <fullName evidence="8">DoxX family protein</fullName>
    </submittedName>
</protein>
<dbReference type="Pfam" id="PF07681">
    <property type="entry name" value="DoxX"/>
    <property type="match status" value="1"/>
</dbReference>
<dbReference type="PANTHER" id="PTHR33452">
    <property type="entry name" value="OXIDOREDUCTASE CATD-RELATED"/>
    <property type="match status" value="1"/>
</dbReference>
<evidence type="ECO:0000256" key="6">
    <source>
        <dbReference type="ARBA" id="ARBA00023136"/>
    </source>
</evidence>
<feature type="transmembrane region" description="Helical" evidence="7">
    <location>
        <begin position="53"/>
        <end position="78"/>
    </location>
</feature>
<accession>A0ABY4VIQ5</accession>
<dbReference type="InterPro" id="IPR032808">
    <property type="entry name" value="DoxX"/>
</dbReference>
<evidence type="ECO:0000256" key="7">
    <source>
        <dbReference type="SAM" id="Phobius"/>
    </source>
</evidence>
<evidence type="ECO:0000256" key="5">
    <source>
        <dbReference type="ARBA" id="ARBA00022989"/>
    </source>
</evidence>
<name>A0ABY4VIQ5_9GAMM</name>
<feature type="transmembrane region" description="Helical" evidence="7">
    <location>
        <begin position="90"/>
        <end position="108"/>
    </location>
</feature>
<proteinExistence type="inferred from homology"/>
<dbReference type="PANTHER" id="PTHR33452:SF1">
    <property type="entry name" value="INNER MEMBRANE PROTEIN YPHA-RELATED"/>
    <property type="match status" value="1"/>
</dbReference>
<evidence type="ECO:0000256" key="1">
    <source>
        <dbReference type="ARBA" id="ARBA00004651"/>
    </source>
</evidence>
<keyword evidence="4 7" id="KW-0812">Transmembrane</keyword>
<dbReference type="EMBL" id="CP092418">
    <property type="protein sequence ID" value="USD22710.1"/>
    <property type="molecule type" value="Genomic_DNA"/>
</dbReference>
<evidence type="ECO:0000256" key="3">
    <source>
        <dbReference type="ARBA" id="ARBA00022475"/>
    </source>
</evidence>
<dbReference type="InterPro" id="IPR051907">
    <property type="entry name" value="DoxX-like_oxidoreductase"/>
</dbReference>
<keyword evidence="6 7" id="KW-0472">Membrane</keyword>
<keyword evidence="9" id="KW-1185">Reference proteome</keyword>